<accession>A0A2W1JK79</accession>
<dbReference type="SMART" id="SM01230">
    <property type="entry name" value="Gln-synt_C"/>
    <property type="match status" value="1"/>
</dbReference>
<evidence type="ECO:0000313" key="9">
    <source>
        <dbReference type="EMBL" id="PZD71885.1"/>
    </source>
</evidence>
<evidence type="ECO:0000256" key="7">
    <source>
        <dbReference type="RuleBase" id="RU000384"/>
    </source>
</evidence>
<keyword evidence="4" id="KW-0460">Magnesium</keyword>
<dbReference type="PROSITE" id="PS51987">
    <property type="entry name" value="GS_CATALYTIC"/>
    <property type="match status" value="1"/>
</dbReference>
<evidence type="ECO:0000256" key="6">
    <source>
        <dbReference type="PROSITE-ProRule" id="PRU01331"/>
    </source>
</evidence>
<evidence type="ECO:0000256" key="1">
    <source>
        <dbReference type="ARBA" id="ARBA00001946"/>
    </source>
</evidence>
<dbReference type="Gene3D" id="3.10.20.70">
    <property type="entry name" value="Glutamine synthetase, N-terminal domain"/>
    <property type="match status" value="1"/>
</dbReference>
<dbReference type="RefSeq" id="WP_110987521.1">
    <property type="nucleotide sequence ID" value="NZ_CAWNWM010000013.1"/>
</dbReference>
<dbReference type="GO" id="GO:0047943">
    <property type="term" value="F:glutamate-methylamine ligase activity"/>
    <property type="evidence" value="ECO:0007669"/>
    <property type="project" value="UniProtKB-EC"/>
</dbReference>
<dbReference type="SUPFAM" id="SSF55931">
    <property type="entry name" value="Glutamine synthetase/guanido kinase"/>
    <property type="match status" value="1"/>
</dbReference>
<sequence length="454" mass="50844">MSFPNFQSLSPELQALQSTLQEQGVKYAMASFVDIHGMCKGKVVPMSHFDRMMQGSELFTGAALDGVPQEINDDEVGTMPDPDSVTVLPWNSEIAWFASDLHLVGEPFEACSRTILKRVLKQAADMGYRFNLGIETEFFIFKETESGFSPVSDRDTLPKAAYALPTVLDNYKIIDRIVSAMNDLGWDVYSFDHEDAQGQFETDFTYCDGLKMADRLTFFRFMVKELAREEGYFASFMPKPFANQTGSGAHYNMSLADPETGKNLFEDPLDTCGLSKLGYQFIAGVLKHAKAIVSVTCPTVNSYKRLVRKGSMSGFTWAPVYVCYGNNNRTNMLRIPLGGGRVECRAADISTNLYLGAAMILAAGLEGIREGLDPGAPHTENMYDYSLEELKEMGVETLPKTLGDAIASFAADPLSKEVMGPLMYQTYIDFKTQEWEEYHCHISDWEIQRYLKFF</sequence>
<evidence type="ECO:0000313" key="10">
    <source>
        <dbReference type="Proteomes" id="UP000248857"/>
    </source>
</evidence>
<feature type="domain" description="GS catalytic" evidence="8">
    <location>
        <begin position="112"/>
        <end position="454"/>
    </location>
</feature>
<dbReference type="InterPro" id="IPR036651">
    <property type="entry name" value="Gln_synt_N_sf"/>
</dbReference>
<gene>
    <name evidence="9" type="ORF">C1752_04280</name>
</gene>
<comment type="function">
    <text evidence="5">Involved in nitrogen metabolism via ammonium assimilation. Catalyzes the ATP-dependent biosynthesis of glutamine from glutamate and ammonia.</text>
</comment>
<dbReference type="InterPro" id="IPR014746">
    <property type="entry name" value="Gln_synth/guanido_kin_cat_dom"/>
</dbReference>
<dbReference type="OrthoDB" id="9807095at2"/>
<protein>
    <submittedName>
        <fullName evidence="9">Glutamate--methylamine ligase</fullName>
        <ecNumber evidence="9">6.3.4.12</ecNumber>
    </submittedName>
</protein>
<dbReference type="EC" id="6.3.4.12" evidence="9"/>
<proteinExistence type="inferred from homology"/>
<dbReference type="Proteomes" id="UP000248857">
    <property type="component" value="Unassembled WGS sequence"/>
</dbReference>
<comment type="caution">
    <text evidence="9">The sequence shown here is derived from an EMBL/GenBank/DDBJ whole genome shotgun (WGS) entry which is preliminary data.</text>
</comment>
<keyword evidence="3 9" id="KW-0436">Ligase</keyword>
<dbReference type="InterPro" id="IPR027303">
    <property type="entry name" value="Gln_synth_gly_rich_site"/>
</dbReference>
<dbReference type="Gene3D" id="3.30.590.10">
    <property type="entry name" value="Glutamine synthetase/guanido kinase, catalytic domain"/>
    <property type="match status" value="1"/>
</dbReference>
<dbReference type="GO" id="GO:0004356">
    <property type="term" value="F:glutamine synthetase activity"/>
    <property type="evidence" value="ECO:0007669"/>
    <property type="project" value="InterPro"/>
</dbReference>
<name>A0A2W1JK79_9CYAN</name>
<evidence type="ECO:0000256" key="3">
    <source>
        <dbReference type="ARBA" id="ARBA00022598"/>
    </source>
</evidence>
<dbReference type="PROSITE" id="PS00181">
    <property type="entry name" value="GLNA_ATP"/>
    <property type="match status" value="1"/>
</dbReference>
<dbReference type="GO" id="GO:0006542">
    <property type="term" value="P:glutamine biosynthetic process"/>
    <property type="evidence" value="ECO:0007669"/>
    <property type="project" value="InterPro"/>
</dbReference>
<dbReference type="AlphaFoldDB" id="A0A2W1JK79"/>
<keyword evidence="10" id="KW-1185">Reference proteome</keyword>
<dbReference type="PANTHER" id="PTHR43785:SF14">
    <property type="entry name" value="GLUTAMINE SYNTHETASE"/>
    <property type="match status" value="1"/>
</dbReference>
<evidence type="ECO:0000259" key="8">
    <source>
        <dbReference type="PROSITE" id="PS51987"/>
    </source>
</evidence>
<reference evidence="9 10" key="1">
    <citation type="journal article" date="2018" name="Sci. Rep.">
        <title>A novel species of the marine cyanobacterium Acaryochloris with a unique pigment content and lifestyle.</title>
        <authorList>
            <person name="Partensky F."/>
            <person name="Six C."/>
            <person name="Ratin M."/>
            <person name="Garczarek L."/>
            <person name="Vaulot D."/>
            <person name="Probert I."/>
            <person name="Calteau A."/>
            <person name="Gourvil P."/>
            <person name="Marie D."/>
            <person name="Grebert T."/>
            <person name="Bouchier C."/>
            <person name="Le Panse S."/>
            <person name="Gachenot M."/>
            <person name="Rodriguez F."/>
            <person name="Garrido J.L."/>
        </authorList>
    </citation>
    <scope>NUCLEOTIDE SEQUENCE [LARGE SCALE GENOMIC DNA]</scope>
    <source>
        <strain evidence="9 10">RCC1774</strain>
    </source>
</reference>
<comment type="similarity">
    <text evidence="2 6 7">Belongs to the glutamine synthetase family.</text>
</comment>
<evidence type="ECO:0000256" key="5">
    <source>
        <dbReference type="ARBA" id="ARBA00045640"/>
    </source>
</evidence>
<evidence type="ECO:0000256" key="2">
    <source>
        <dbReference type="ARBA" id="ARBA00009897"/>
    </source>
</evidence>
<dbReference type="Pfam" id="PF00120">
    <property type="entry name" value="Gln-synt_C"/>
    <property type="match status" value="1"/>
</dbReference>
<dbReference type="InterPro" id="IPR017536">
    <property type="entry name" value="Glutamine_synthetase_typeIII"/>
</dbReference>
<dbReference type="InterPro" id="IPR008146">
    <property type="entry name" value="Gln_synth_cat_dom"/>
</dbReference>
<evidence type="ECO:0000256" key="4">
    <source>
        <dbReference type="ARBA" id="ARBA00022842"/>
    </source>
</evidence>
<comment type="cofactor">
    <cofactor evidence="1">
        <name>Mg(2+)</name>
        <dbReference type="ChEBI" id="CHEBI:18420"/>
    </cofactor>
</comment>
<organism evidence="9 10">
    <name type="scientific">Acaryochloris thomasi RCC1774</name>
    <dbReference type="NCBI Taxonomy" id="1764569"/>
    <lineage>
        <taxon>Bacteria</taxon>
        <taxon>Bacillati</taxon>
        <taxon>Cyanobacteriota</taxon>
        <taxon>Cyanophyceae</taxon>
        <taxon>Acaryochloridales</taxon>
        <taxon>Acaryochloridaceae</taxon>
        <taxon>Acaryochloris</taxon>
        <taxon>Acaryochloris thomasi</taxon>
    </lineage>
</organism>
<dbReference type="NCBIfam" id="TIGR03105">
    <property type="entry name" value="gln_synth_III"/>
    <property type="match status" value="1"/>
</dbReference>
<dbReference type="EMBL" id="PQWO01000013">
    <property type="protein sequence ID" value="PZD71885.1"/>
    <property type="molecule type" value="Genomic_DNA"/>
</dbReference>
<dbReference type="PANTHER" id="PTHR43785">
    <property type="entry name" value="GAMMA-GLUTAMYLPUTRESCINE SYNTHETASE"/>
    <property type="match status" value="1"/>
</dbReference>
<dbReference type="SUPFAM" id="SSF54368">
    <property type="entry name" value="Glutamine synthetase, N-terminal domain"/>
    <property type="match status" value="1"/>
</dbReference>